<comment type="caution">
    <text evidence="2">The sequence shown here is derived from an EMBL/GenBank/DDBJ whole genome shotgun (WGS) entry which is preliminary data.</text>
</comment>
<name>A0AAV7R3D8_PLEWA</name>
<feature type="region of interest" description="Disordered" evidence="1">
    <location>
        <begin position="34"/>
        <end position="66"/>
    </location>
</feature>
<protein>
    <submittedName>
        <fullName evidence="2">Uncharacterized protein</fullName>
    </submittedName>
</protein>
<evidence type="ECO:0000313" key="2">
    <source>
        <dbReference type="EMBL" id="KAJ1145714.1"/>
    </source>
</evidence>
<sequence>MMEPLLATKNKRSERSQARRELWCDAADGVSGLPGETAGPRRLGHRGEHARWTWRAAESGRQEGPR</sequence>
<keyword evidence="3" id="KW-1185">Reference proteome</keyword>
<evidence type="ECO:0000256" key="1">
    <source>
        <dbReference type="SAM" id="MobiDB-lite"/>
    </source>
</evidence>
<accession>A0AAV7R3D8</accession>
<dbReference type="AlphaFoldDB" id="A0AAV7R3D8"/>
<reference evidence="2" key="1">
    <citation type="journal article" date="2022" name="bioRxiv">
        <title>Sequencing and chromosome-scale assembly of the giantPleurodeles waltlgenome.</title>
        <authorList>
            <person name="Brown T."/>
            <person name="Elewa A."/>
            <person name="Iarovenko S."/>
            <person name="Subramanian E."/>
            <person name="Araus A.J."/>
            <person name="Petzold A."/>
            <person name="Susuki M."/>
            <person name="Suzuki K.-i.T."/>
            <person name="Hayashi T."/>
            <person name="Toyoda A."/>
            <person name="Oliveira C."/>
            <person name="Osipova E."/>
            <person name="Leigh N.D."/>
            <person name="Simon A."/>
            <person name="Yun M.H."/>
        </authorList>
    </citation>
    <scope>NUCLEOTIDE SEQUENCE</scope>
    <source>
        <strain evidence="2">20211129_DDA</strain>
        <tissue evidence="2">Liver</tissue>
    </source>
</reference>
<proteinExistence type="predicted"/>
<dbReference type="Proteomes" id="UP001066276">
    <property type="component" value="Chromosome 6"/>
</dbReference>
<evidence type="ECO:0000313" key="3">
    <source>
        <dbReference type="Proteomes" id="UP001066276"/>
    </source>
</evidence>
<gene>
    <name evidence="2" type="ORF">NDU88_011999</name>
</gene>
<organism evidence="2 3">
    <name type="scientific">Pleurodeles waltl</name>
    <name type="common">Iberian ribbed newt</name>
    <dbReference type="NCBI Taxonomy" id="8319"/>
    <lineage>
        <taxon>Eukaryota</taxon>
        <taxon>Metazoa</taxon>
        <taxon>Chordata</taxon>
        <taxon>Craniata</taxon>
        <taxon>Vertebrata</taxon>
        <taxon>Euteleostomi</taxon>
        <taxon>Amphibia</taxon>
        <taxon>Batrachia</taxon>
        <taxon>Caudata</taxon>
        <taxon>Salamandroidea</taxon>
        <taxon>Salamandridae</taxon>
        <taxon>Pleurodelinae</taxon>
        <taxon>Pleurodeles</taxon>
    </lineage>
</organism>
<dbReference type="EMBL" id="JANPWB010000010">
    <property type="protein sequence ID" value="KAJ1145714.1"/>
    <property type="molecule type" value="Genomic_DNA"/>
</dbReference>